<name>A0A4D9DMH7_9SAUR</name>
<dbReference type="PROSITE" id="PS50146">
    <property type="entry name" value="DAGK"/>
    <property type="match status" value="1"/>
</dbReference>
<dbReference type="PRINTS" id="PR01217">
    <property type="entry name" value="PRICHEXTENSN"/>
</dbReference>
<keyword evidence="5" id="KW-1185">Reference proteome</keyword>
<dbReference type="Gene3D" id="2.60.200.40">
    <property type="match status" value="1"/>
</dbReference>
<dbReference type="GO" id="GO:0006672">
    <property type="term" value="P:ceramide metabolic process"/>
    <property type="evidence" value="ECO:0007669"/>
    <property type="project" value="TreeGrafter"/>
</dbReference>
<evidence type="ECO:0000259" key="3">
    <source>
        <dbReference type="PROSITE" id="PS50146"/>
    </source>
</evidence>
<dbReference type="EMBL" id="QXTE01000590">
    <property type="protein sequence ID" value="TFJ96779.1"/>
    <property type="molecule type" value="Genomic_DNA"/>
</dbReference>
<gene>
    <name evidence="4" type="ORF">DR999_PMT21427</name>
</gene>
<dbReference type="SUPFAM" id="SSF111331">
    <property type="entry name" value="NAD kinase/diacylglycerol kinase-like"/>
    <property type="match status" value="1"/>
</dbReference>
<dbReference type="InterPro" id="IPR045363">
    <property type="entry name" value="CERK_C"/>
</dbReference>
<dbReference type="PANTHER" id="PTHR12358:SF95">
    <property type="entry name" value="CERAMIDE KINASE"/>
    <property type="match status" value="1"/>
</dbReference>
<comment type="similarity">
    <text evidence="1">Belongs to the CTAG/PCC1 family.</text>
</comment>
<feature type="region of interest" description="Disordered" evidence="2">
    <location>
        <begin position="52"/>
        <end position="263"/>
    </location>
</feature>
<feature type="compositionally biased region" description="Pro residues" evidence="2">
    <location>
        <begin position="91"/>
        <end position="126"/>
    </location>
</feature>
<dbReference type="InterPro" id="IPR050187">
    <property type="entry name" value="Lipid_Phosphate_FormReg"/>
</dbReference>
<dbReference type="InterPro" id="IPR015419">
    <property type="entry name" value="CTAG/Pcc1"/>
</dbReference>
<sequence length="745" mass="81446">MVTENFLHVRWKADEARILRVSISSFLDHLSLVIQTMEMFGPPPSLGSSFRPTWEMGPSQRPTNSVSQNPPLQPAGPLPPPPQWDMCPMLAAPPPDTLVPVDPDPNRTPLPVDPDAIPPNRTPLPVDPDAIPPNRTRLPVDPDAIPPNRTPLRLDPDPIPPNRPPLHVDPAPNRTPLPLRSDPHPPDHPPPPRGPPPHPPPPPPAPAPPEPDPSARGPGPDPPEPDPSAPAALNPPRTELTRDYPDPRPRSLSAMGDPFHRSLLRTPHGRFRVSLPPGGEFLLGTPEPLSRPGAAVFFVQREKRQRWSLGSLEFTVTPGSGLAPRWVDALQRSIQLHGVTRPRKLLVFVNPVGGRCHASEIYRDRVAGLFALAGIQTEVIETQRPHEARELILQRDLGDLDGLVCVGGDGTFNELMHALISRTQRKAGIPEDNPPAPLLPPRLRIGIIPAGSTDCICFATVGTNDPVTSALHIIIGDSQPLDVCSVHHHERLLRYAVSLVGYGFYGDVVSDSERHRWMGPMRYDFSGFKAVLCNRSYEGTVEFLTVGGTEANPRDQTRCRAGCLVCSESSHQLLGGSEEEKLPQQEGTGAAASEWQREQGHFLAINLTCMSSACPKSPDGLSPSAHLADGTADLILVRKCSALGFLRHLSRHMDHRDQFDLPFVSVHRVRALRFTPKQLEDSEEGEQPGRRGWKGLLGGLCCGEQPLSSWSCDGETLPHADISVRVHRQLIHLFARGIEQGMGLV</sequence>
<dbReference type="STRING" id="55544.A0A4D9DMH7"/>
<evidence type="ECO:0000256" key="1">
    <source>
        <dbReference type="ARBA" id="ARBA00007073"/>
    </source>
</evidence>
<feature type="domain" description="DAGKc" evidence="3">
    <location>
        <begin position="340"/>
        <end position="490"/>
    </location>
</feature>
<reference evidence="4 5" key="1">
    <citation type="submission" date="2019-04" db="EMBL/GenBank/DDBJ databases">
        <title>Draft genome of the big-headed turtle Platysternon megacephalum.</title>
        <authorList>
            <person name="Gong S."/>
        </authorList>
    </citation>
    <scope>NUCLEOTIDE SEQUENCE [LARGE SCALE GENOMIC DNA]</scope>
    <source>
        <strain evidence="4">DO16091913</strain>
        <tissue evidence="4">Muscle</tissue>
    </source>
</reference>
<reference evidence="4 5" key="2">
    <citation type="submission" date="2019-04" db="EMBL/GenBank/DDBJ databases">
        <title>The genome sequence of big-headed turtle.</title>
        <authorList>
            <person name="Gong S."/>
        </authorList>
    </citation>
    <scope>NUCLEOTIDE SEQUENCE [LARGE SCALE GENOMIC DNA]</scope>
    <source>
        <strain evidence="4">DO16091913</strain>
        <tissue evidence="4">Muscle</tissue>
    </source>
</reference>
<protein>
    <submittedName>
        <fullName evidence="4">Alpha-ketoglutarate decarboxylase</fullName>
    </submittedName>
</protein>
<comment type="caution">
    <text evidence="4">The sequence shown here is derived from an EMBL/GenBank/DDBJ whole genome shotgun (WGS) entry which is preliminary data.</text>
</comment>
<evidence type="ECO:0000313" key="4">
    <source>
        <dbReference type="EMBL" id="TFJ96779.1"/>
    </source>
</evidence>
<dbReference type="Pfam" id="PF09341">
    <property type="entry name" value="Pcc1"/>
    <property type="match status" value="1"/>
</dbReference>
<dbReference type="InterPro" id="IPR017438">
    <property type="entry name" value="ATP-NAD_kinase_N"/>
</dbReference>
<accession>A0A4D9DMH7</accession>
<dbReference type="GO" id="GO:0001729">
    <property type="term" value="F:ceramide kinase activity"/>
    <property type="evidence" value="ECO:0007669"/>
    <property type="project" value="TreeGrafter"/>
</dbReference>
<dbReference type="AlphaFoldDB" id="A0A4D9DMH7"/>
<dbReference type="PANTHER" id="PTHR12358">
    <property type="entry name" value="SPHINGOSINE KINASE"/>
    <property type="match status" value="1"/>
</dbReference>
<dbReference type="InterPro" id="IPR001206">
    <property type="entry name" value="Diacylglycerol_kinase_cat_dom"/>
</dbReference>
<evidence type="ECO:0000313" key="5">
    <source>
        <dbReference type="Proteomes" id="UP000297703"/>
    </source>
</evidence>
<dbReference type="Gene3D" id="3.40.50.10330">
    <property type="entry name" value="Probable inorganic polyphosphate/atp-NAD kinase, domain 1"/>
    <property type="match status" value="1"/>
</dbReference>
<dbReference type="InterPro" id="IPR016064">
    <property type="entry name" value="NAD/diacylglycerol_kinase_sf"/>
</dbReference>
<feature type="compositionally biased region" description="Polar residues" evidence="2">
    <location>
        <begin position="60"/>
        <end position="69"/>
    </location>
</feature>
<feature type="compositionally biased region" description="Pro residues" evidence="2">
    <location>
        <begin position="71"/>
        <end position="83"/>
    </location>
</feature>
<dbReference type="Pfam" id="PF19280">
    <property type="entry name" value="CERK_C"/>
    <property type="match status" value="1"/>
</dbReference>
<dbReference type="OrthoDB" id="530923at2759"/>
<feature type="compositionally biased region" description="Basic and acidic residues" evidence="2">
    <location>
        <begin position="239"/>
        <end position="249"/>
    </location>
</feature>
<evidence type="ECO:0000256" key="2">
    <source>
        <dbReference type="SAM" id="MobiDB-lite"/>
    </source>
</evidence>
<proteinExistence type="inferred from homology"/>
<dbReference type="Proteomes" id="UP000297703">
    <property type="component" value="Unassembled WGS sequence"/>
</dbReference>
<dbReference type="Gene3D" id="3.30.310.50">
    <property type="entry name" value="Alpha-D-phosphohexomutase, C-terminal domain"/>
    <property type="match status" value="1"/>
</dbReference>
<dbReference type="Pfam" id="PF00781">
    <property type="entry name" value="DAGK_cat"/>
    <property type="match status" value="1"/>
</dbReference>
<dbReference type="SMART" id="SM00046">
    <property type="entry name" value="DAGKc"/>
    <property type="match status" value="1"/>
</dbReference>
<feature type="compositionally biased region" description="Pro residues" evidence="2">
    <location>
        <begin position="219"/>
        <end position="228"/>
    </location>
</feature>
<organism evidence="4 5">
    <name type="scientific">Platysternon megacephalum</name>
    <name type="common">big-headed turtle</name>
    <dbReference type="NCBI Taxonomy" id="55544"/>
    <lineage>
        <taxon>Eukaryota</taxon>
        <taxon>Metazoa</taxon>
        <taxon>Chordata</taxon>
        <taxon>Craniata</taxon>
        <taxon>Vertebrata</taxon>
        <taxon>Euteleostomi</taxon>
        <taxon>Archelosauria</taxon>
        <taxon>Testudinata</taxon>
        <taxon>Testudines</taxon>
        <taxon>Cryptodira</taxon>
        <taxon>Durocryptodira</taxon>
        <taxon>Testudinoidea</taxon>
        <taxon>Platysternidae</taxon>
        <taxon>Platysternon</taxon>
    </lineage>
</organism>
<feature type="compositionally biased region" description="Pro residues" evidence="2">
    <location>
        <begin position="188"/>
        <end position="212"/>
    </location>
</feature>
<dbReference type="GO" id="GO:0016020">
    <property type="term" value="C:membrane"/>
    <property type="evidence" value="ECO:0007669"/>
    <property type="project" value="GOC"/>
</dbReference>